<dbReference type="PROSITE" id="PS51273">
    <property type="entry name" value="GATASE_TYPE_1"/>
    <property type="match status" value="1"/>
</dbReference>
<gene>
    <name evidence="2" type="ORF">ACFP1K_30115</name>
</gene>
<accession>A0ABW1NRT2</accession>
<dbReference type="PANTHER" id="PTHR42695">
    <property type="entry name" value="GLUTAMINE AMIDOTRANSFERASE YLR126C-RELATED"/>
    <property type="match status" value="1"/>
</dbReference>
<dbReference type="InterPro" id="IPR029062">
    <property type="entry name" value="Class_I_gatase-like"/>
</dbReference>
<dbReference type="RefSeq" id="WP_380759609.1">
    <property type="nucleotide sequence ID" value="NZ_JBHSRF010000062.1"/>
</dbReference>
<dbReference type="EMBL" id="JBHSRF010000062">
    <property type="protein sequence ID" value="MFC6085457.1"/>
    <property type="molecule type" value="Genomic_DNA"/>
</dbReference>
<evidence type="ECO:0000313" key="3">
    <source>
        <dbReference type="Proteomes" id="UP001596137"/>
    </source>
</evidence>
<reference evidence="3" key="1">
    <citation type="journal article" date="2019" name="Int. J. Syst. Evol. Microbiol.">
        <title>The Global Catalogue of Microorganisms (GCM) 10K type strain sequencing project: providing services to taxonomists for standard genome sequencing and annotation.</title>
        <authorList>
            <consortium name="The Broad Institute Genomics Platform"/>
            <consortium name="The Broad Institute Genome Sequencing Center for Infectious Disease"/>
            <person name="Wu L."/>
            <person name="Ma J."/>
        </authorList>
    </citation>
    <scope>NUCLEOTIDE SEQUENCE [LARGE SCALE GENOMIC DNA]</scope>
    <source>
        <strain evidence="3">JCM 30346</strain>
    </source>
</reference>
<name>A0ABW1NRT2_9ACTN</name>
<proteinExistence type="predicted"/>
<sequence length="258" mass="26784">MNHRVLVIEHEAEAGLGYFEDWLAGAGVTCDVVRPYLGEAVPEAAGDGLIVLGGAASAWDDEGFPWQPATRDLLRASVEASVPTLGVCLGAQLMTLACGGTVERGAPGLEVGLRPVTPLDAAARDPLFGVLPPVAWAVQYHGDAMTVPPPGAVPLATGDPYPAQGYRLGDRAWAVQFHPEATPEIFTSWLANPDPLTAAGYDPAALDAEVRGAAAGLAATWRPFAEAFAAVVTRAEPLSTPPAPLSINGDRAITARNH</sequence>
<dbReference type="PANTHER" id="PTHR42695:SF5">
    <property type="entry name" value="GLUTAMINE AMIDOTRANSFERASE YLR126C-RELATED"/>
    <property type="match status" value="1"/>
</dbReference>
<dbReference type="InterPro" id="IPR017926">
    <property type="entry name" value="GATASE"/>
</dbReference>
<dbReference type="CDD" id="cd01741">
    <property type="entry name" value="GATase1_1"/>
    <property type="match status" value="1"/>
</dbReference>
<dbReference type="InterPro" id="IPR044992">
    <property type="entry name" value="ChyE-like"/>
</dbReference>
<comment type="caution">
    <text evidence="2">The sequence shown here is derived from an EMBL/GenBank/DDBJ whole genome shotgun (WGS) entry which is preliminary data.</text>
</comment>
<feature type="domain" description="Glutamine amidotransferase" evidence="1">
    <location>
        <begin position="27"/>
        <end position="186"/>
    </location>
</feature>
<dbReference type="Proteomes" id="UP001596137">
    <property type="component" value="Unassembled WGS sequence"/>
</dbReference>
<protein>
    <submittedName>
        <fullName evidence="2">Type 1 glutamine amidotransferase</fullName>
    </submittedName>
</protein>
<evidence type="ECO:0000259" key="1">
    <source>
        <dbReference type="Pfam" id="PF00117"/>
    </source>
</evidence>
<keyword evidence="3" id="KW-1185">Reference proteome</keyword>
<dbReference type="SUPFAM" id="SSF52317">
    <property type="entry name" value="Class I glutamine amidotransferase-like"/>
    <property type="match status" value="1"/>
</dbReference>
<dbReference type="Gene3D" id="3.40.50.880">
    <property type="match status" value="1"/>
</dbReference>
<keyword evidence="2" id="KW-0315">Glutamine amidotransferase</keyword>
<evidence type="ECO:0000313" key="2">
    <source>
        <dbReference type="EMBL" id="MFC6085457.1"/>
    </source>
</evidence>
<dbReference type="Pfam" id="PF00117">
    <property type="entry name" value="GATase"/>
    <property type="match status" value="1"/>
</dbReference>
<organism evidence="2 3">
    <name type="scientific">Sphaerisporangium aureirubrum</name>
    <dbReference type="NCBI Taxonomy" id="1544736"/>
    <lineage>
        <taxon>Bacteria</taxon>
        <taxon>Bacillati</taxon>
        <taxon>Actinomycetota</taxon>
        <taxon>Actinomycetes</taxon>
        <taxon>Streptosporangiales</taxon>
        <taxon>Streptosporangiaceae</taxon>
        <taxon>Sphaerisporangium</taxon>
    </lineage>
</organism>